<gene>
    <name evidence="2" type="ORF">I2494_20165</name>
</gene>
<accession>A0ABS1IW37</accession>
<comment type="caution">
    <text evidence="2">The sequence shown here is derived from an EMBL/GenBank/DDBJ whole genome shotgun (WGS) entry which is preliminary data.</text>
</comment>
<organism evidence="2 3">
    <name type="scientific">Limnobaculum allomyrinae</name>
    <dbReference type="NCBI Taxonomy" id="2791986"/>
    <lineage>
        <taxon>Bacteria</taxon>
        <taxon>Pseudomonadati</taxon>
        <taxon>Pseudomonadota</taxon>
        <taxon>Gammaproteobacteria</taxon>
        <taxon>Enterobacterales</taxon>
        <taxon>Budviciaceae</taxon>
        <taxon>Limnobaculum</taxon>
    </lineage>
</organism>
<name>A0ABS1IW37_9GAMM</name>
<evidence type="ECO:0000256" key="1">
    <source>
        <dbReference type="SAM" id="MobiDB-lite"/>
    </source>
</evidence>
<dbReference type="EMBL" id="JADRCR010000020">
    <property type="protein sequence ID" value="MBK5145987.1"/>
    <property type="molecule type" value="Genomic_DNA"/>
</dbReference>
<evidence type="ECO:0000313" key="2">
    <source>
        <dbReference type="EMBL" id="MBK5145987.1"/>
    </source>
</evidence>
<dbReference type="Proteomes" id="UP001296921">
    <property type="component" value="Unassembled WGS sequence"/>
</dbReference>
<reference evidence="2 3" key="1">
    <citation type="submission" date="2020-11" db="EMBL/GenBank/DDBJ databases">
        <title>Insectihabitans protaetiae gen. nov. sp. nov. and Insectihabitans allomyrinae sp. nov., isolated from larvae of Protaetia brevitarsis seulensis and Allomyrina dichotoma, respectively.</title>
        <authorList>
            <person name="Lee S.D."/>
            <person name="Byeon Y.-S."/>
            <person name="Kim S.-M."/>
            <person name="Yang H.L."/>
            <person name="Kim I.S."/>
        </authorList>
    </citation>
    <scope>NUCLEOTIDE SEQUENCE [LARGE SCALE GENOMIC DNA]</scope>
    <source>
        <strain evidence="2 3">BWR-B9</strain>
    </source>
</reference>
<feature type="region of interest" description="Disordered" evidence="1">
    <location>
        <begin position="139"/>
        <end position="166"/>
    </location>
</feature>
<evidence type="ECO:0000313" key="3">
    <source>
        <dbReference type="Proteomes" id="UP001296921"/>
    </source>
</evidence>
<feature type="compositionally biased region" description="Basic residues" evidence="1">
    <location>
        <begin position="139"/>
        <end position="153"/>
    </location>
</feature>
<protein>
    <recommendedName>
        <fullName evidence="4">Phage tail protein</fullName>
    </recommendedName>
</protein>
<dbReference type="RefSeq" id="WP_218468770.1">
    <property type="nucleotide sequence ID" value="NZ_JADRCR010000020.1"/>
</dbReference>
<evidence type="ECO:0008006" key="4">
    <source>
        <dbReference type="Google" id="ProtNLM"/>
    </source>
</evidence>
<proteinExistence type="predicted"/>
<keyword evidence="3" id="KW-1185">Reference proteome</keyword>
<sequence>MAELKDLSAQLQSLKKQIKFATSQALTSTVRQIERAQKNALKQNLDNPTPFTISSVKSRGATKNNLVAKVFVMDIAADYLKPFEVGGIHKLNSQALLNPKNIKLNKYGNLARNKSQQLKSKPDVFVGDVDGVNGIWQRTKAKKGKKGKKRRVRSQNGNRQPRLKSPAPKLLIQFGDALPVKPILNYMNRANKMAAELMPGELEKALAEAFRTAK</sequence>